<keyword evidence="2" id="KW-1185">Reference proteome</keyword>
<accession>A0ACB8Y0S8</accession>
<comment type="caution">
    <text evidence="1">The sequence shown here is derived from an EMBL/GenBank/DDBJ whole genome shotgun (WGS) entry which is preliminary data.</text>
</comment>
<evidence type="ECO:0000313" key="1">
    <source>
        <dbReference type="EMBL" id="KAI3677077.1"/>
    </source>
</evidence>
<proteinExistence type="predicted"/>
<evidence type="ECO:0000313" key="2">
    <source>
        <dbReference type="Proteomes" id="UP001056120"/>
    </source>
</evidence>
<dbReference type="Proteomes" id="UP001056120">
    <property type="component" value="Linkage Group LG29"/>
</dbReference>
<gene>
    <name evidence="1" type="ORF">L1987_86697</name>
</gene>
<reference evidence="1 2" key="2">
    <citation type="journal article" date="2022" name="Mol. Ecol. Resour.">
        <title>The genomes of chicory, endive, great burdock and yacon provide insights into Asteraceae paleo-polyploidization history and plant inulin production.</title>
        <authorList>
            <person name="Fan W."/>
            <person name="Wang S."/>
            <person name="Wang H."/>
            <person name="Wang A."/>
            <person name="Jiang F."/>
            <person name="Liu H."/>
            <person name="Zhao H."/>
            <person name="Xu D."/>
            <person name="Zhang Y."/>
        </authorList>
    </citation>
    <scope>NUCLEOTIDE SEQUENCE [LARGE SCALE GENOMIC DNA]</scope>
    <source>
        <strain evidence="2">cv. Yunnan</strain>
        <tissue evidence="1">Leaves</tissue>
    </source>
</reference>
<reference evidence="2" key="1">
    <citation type="journal article" date="2022" name="Mol. Ecol. Resour.">
        <title>The genomes of chicory, endive, great burdock and yacon provide insights into Asteraceae palaeo-polyploidization history and plant inulin production.</title>
        <authorList>
            <person name="Fan W."/>
            <person name="Wang S."/>
            <person name="Wang H."/>
            <person name="Wang A."/>
            <person name="Jiang F."/>
            <person name="Liu H."/>
            <person name="Zhao H."/>
            <person name="Xu D."/>
            <person name="Zhang Y."/>
        </authorList>
    </citation>
    <scope>NUCLEOTIDE SEQUENCE [LARGE SCALE GENOMIC DNA]</scope>
    <source>
        <strain evidence="2">cv. Yunnan</strain>
    </source>
</reference>
<organism evidence="1 2">
    <name type="scientific">Smallanthus sonchifolius</name>
    <dbReference type="NCBI Taxonomy" id="185202"/>
    <lineage>
        <taxon>Eukaryota</taxon>
        <taxon>Viridiplantae</taxon>
        <taxon>Streptophyta</taxon>
        <taxon>Embryophyta</taxon>
        <taxon>Tracheophyta</taxon>
        <taxon>Spermatophyta</taxon>
        <taxon>Magnoliopsida</taxon>
        <taxon>eudicotyledons</taxon>
        <taxon>Gunneridae</taxon>
        <taxon>Pentapetalae</taxon>
        <taxon>asterids</taxon>
        <taxon>campanulids</taxon>
        <taxon>Asterales</taxon>
        <taxon>Asteraceae</taxon>
        <taxon>Asteroideae</taxon>
        <taxon>Heliantheae alliance</taxon>
        <taxon>Millerieae</taxon>
        <taxon>Smallanthus</taxon>
    </lineage>
</organism>
<name>A0ACB8Y0S8_9ASTR</name>
<protein>
    <submittedName>
        <fullName evidence="1">Uncharacterized protein</fullName>
    </submittedName>
</protein>
<dbReference type="EMBL" id="CM042046">
    <property type="protein sequence ID" value="KAI3677077.1"/>
    <property type="molecule type" value="Genomic_DNA"/>
</dbReference>
<sequence>MLVHLHRLPIHIHRGKEFCTTVDTLTHREPHSMLAAMFSGRHTVCKDSDKVLNKKEDEETGADLTRTGVIKCVQLSSVVNVILRGVNLSGLDLSKLDLSGVDFSYGCLKNVNFSHANLQRAEFQGVDAENAIFHKTTLSQ</sequence>